<organism evidence="3 4">
    <name type="scientific">Sus scrofa</name>
    <name type="common">Pig</name>
    <dbReference type="NCBI Taxonomy" id="9823"/>
    <lineage>
        <taxon>Eukaryota</taxon>
        <taxon>Metazoa</taxon>
        <taxon>Chordata</taxon>
        <taxon>Craniata</taxon>
        <taxon>Vertebrata</taxon>
        <taxon>Euteleostomi</taxon>
        <taxon>Mammalia</taxon>
        <taxon>Eutheria</taxon>
        <taxon>Laurasiatheria</taxon>
        <taxon>Artiodactyla</taxon>
        <taxon>Suina</taxon>
        <taxon>Suidae</taxon>
        <taxon>Sus</taxon>
    </lineage>
</organism>
<name>A0A4X1UGE3_PIG</name>
<dbReference type="InterPro" id="IPR050169">
    <property type="entry name" value="Krueppel_C2H2_ZnF"/>
</dbReference>
<accession>A0A4X1UGE3</accession>
<dbReference type="Proteomes" id="UP000694728">
    <property type="component" value="Unplaced"/>
</dbReference>
<reference evidence="3" key="2">
    <citation type="submission" date="2025-05" db="UniProtKB">
        <authorList>
            <consortium name="Ensembl"/>
        </authorList>
    </citation>
    <scope>IDENTIFICATION</scope>
</reference>
<proteinExistence type="predicted"/>
<dbReference type="Ensembl" id="ENSSSCT00045050601.1">
    <property type="protein sequence ID" value="ENSSSCP00045035229.1"/>
    <property type="gene ID" value="ENSSSCG00045029675.1"/>
</dbReference>
<sequence>MLPEQEAGQGRRRKRKEGQESGMAVSQGQMALNDVAIEFSREEWACLDPAQRALYRDVMLETYWNLLSVSEINFLPKVQICCLFMIAVCLLGSSASFSHSKPW</sequence>
<dbReference type="Gene3D" id="6.10.140.140">
    <property type="match status" value="1"/>
</dbReference>
<dbReference type="Pfam" id="PF01352">
    <property type="entry name" value="KRAB"/>
    <property type="match status" value="1"/>
</dbReference>
<dbReference type="Proteomes" id="UP000694725">
    <property type="component" value="Unplaced"/>
</dbReference>
<evidence type="ECO:0000256" key="1">
    <source>
        <dbReference type="SAM" id="MobiDB-lite"/>
    </source>
</evidence>
<dbReference type="Proteomes" id="UP000314985">
    <property type="component" value="Unassembled WGS sequence"/>
</dbReference>
<feature type="region of interest" description="Disordered" evidence="1">
    <location>
        <begin position="1"/>
        <end position="27"/>
    </location>
</feature>
<dbReference type="InterPro" id="IPR036051">
    <property type="entry name" value="KRAB_dom_sf"/>
</dbReference>
<protein>
    <recommendedName>
        <fullName evidence="2">KRAB domain-containing protein</fullName>
    </recommendedName>
</protein>
<dbReference type="SUPFAM" id="SSF109640">
    <property type="entry name" value="KRAB domain (Kruppel-associated box)"/>
    <property type="match status" value="1"/>
</dbReference>
<dbReference type="Ensembl" id="ENSSSCT00070032996.1">
    <property type="protein sequence ID" value="ENSSSCP00070027557.1"/>
    <property type="gene ID" value="ENSSSCG00070016754.1"/>
</dbReference>
<dbReference type="Ensembl" id="ENSSSCT00065078312.1">
    <property type="protein sequence ID" value="ENSSSCP00065034043.1"/>
    <property type="gene ID" value="ENSSSCG00065057218.1"/>
</dbReference>
<dbReference type="PANTHER" id="PTHR23232:SF158">
    <property type="entry name" value="KRAB DOMAIN-CONTAINING PROTEIN 5"/>
    <property type="match status" value="1"/>
</dbReference>
<dbReference type="SMART" id="SM00349">
    <property type="entry name" value="KRAB"/>
    <property type="match status" value="1"/>
</dbReference>
<dbReference type="PANTHER" id="PTHR23232">
    <property type="entry name" value="KRAB DOMAIN C2H2 ZINC FINGER"/>
    <property type="match status" value="1"/>
</dbReference>
<evidence type="ECO:0000259" key="2">
    <source>
        <dbReference type="PROSITE" id="PS50805"/>
    </source>
</evidence>
<dbReference type="AlphaFoldDB" id="A0A4X1UGE3"/>
<reference evidence="4" key="1">
    <citation type="submission" date="2017-08" db="EMBL/GenBank/DDBJ databases">
        <title>USMARCv1.0.</title>
        <authorList>
            <person name="Hannum G.I."/>
            <person name="Koren S."/>
            <person name="Schroeder S.G."/>
            <person name="Chin S.C."/>
            <person name="Nonneman D.J."/>
            <person name="Becker S.A."/>
            <person name="Rosen B.D."/>
            <person name="Bickhart D.M."/>
            <person name="Putnam N.H."/>
            <person name="Green R.E."/>
            <person name="Tuggle C.K."/>
            <person name="Liu H."/>
            <person name="Rohrer G.A."/>
            <person name="Warr A."/>
            <person name="Hall R."/>
            <person name="Kim K."/>
            <person name="Hume D.A."/>
            <person name="Talbot R."/>
            <person name="Chow W."/>
            <person name="Howe K."/>
            <person name="Schwartz A.S."/>
            <person name="Watson M."/>
            <person name="Archibald A.L."/>
            <person name="Phillippy A.M."/>
            <person name="Smith T.P.L."/>
        </authorList>
    </citation>
    <scope>NUCLEOTIDE SEQUENCE [LARGE SCALE GENOMIC DNA]</scope>
</reference>
<dbReference type="PROSITE" id="PS50805">
    <property type="entry name" value="KRAB"/>
    <property type="match status" value="1"/>
</dbReference>
<dbReference type="InterPro" id="IPR001909">
    <property type="entry name" value="KRAB"/>
</dbReference>
<dbReference type="CDD" id="cd07765">
    <property type="entry name" value="KRAB_A-box"/>
    <property type="match status" value="1"/>
</dbReference>
<evidence type="ECO:0000313" key="3">
    <source>
        <dbReference type="Ensembl" id="ENSSSCP00070027557.1"/>
    </source>
</evidence>
<dbReference type="GO" id="GO:0006355">
    <property type="term" value="P:regulation of DNA-templated transcription"/>
    <property type="evidence" value="ECO:0007669"/>
    <property type="project" value="InterPro"/>
</dbReference>
<feature type="domain" description="KRAB" evidence="2">
    <location>
        <begin position="30"/>
        <end position="103"/>
    </location>
</feature>
<evidence type="ECO:0000313" key="4">
    <source>
        <dbReference type="Proteomes" id="UP000314985"/>
    </source>
</evidence>